<evidence type="ECO:0000313" key="1">
    <source>
        <dbReference type="EMBL" id="EFV01580.1"/>
    </source>
</evidence>
<dbReference type="HOGENOM" id="CLU_1642261_0_0_9"/>
<dbReference type="CDD" id="cd07067">
    <property type="entry name" value="HP_PGM_like"/>
    <property type="match status" value="1"/>
</dbReference>
<protein>
    <submittedName>
        <fullName evidence="1">Phosphoglycerate mutase family protein</fullName>
    </submittedName>
</protein>
<dbReference type="STRING" id="887929.HMP0721_0973"/>
<dbReference type="AlphaFoldDB" id="E6MG40"/>
<comment type="caution">
    <text evidence="1">The sequence shown here is derived from an EMBL/GenBank/DDBJ whole genome shotgun (WGS) entry which is preliminary data.</text>
</comment>
<sequence>MGLKQADALGEFFADIHLDAASTSPLSRARRTMTGVLAHHPDITPVVREKLHEIKGRKITDLSFDEYNERFDNILMTFQTRPSAFTATESKSIPEVYRRFTIETCAITEENICKDFIVVSHGTAVQSWLFYAKDIDEGHIRFDFLPIGNRYRLHWETAKII</sequence>
<name>E6MG40_9FIRM</name>
<dbReference type="InterPro" id="IPR029033">
    <property type="entry name" value="His_PPase_superfam"/>
</dbReference>
<keyword evidence="2" id="KW-1185">Reference proteome</keyword>
<dbReference type="eggNOG" id="COG0406">
    <property type="taxonomic scope" value="Bacteria"/>
</dbReference>
<dbReference type="Pfam" id="PF00300">
    <property type="entry name" value="His_Phos_1"/>
    <property type="match status" value="1"/>
</dbReference>
<evidence type="ECO:0000313" key="2">
    <source>
        <dbReference type="Proteomes" id="UP000004754"/>
    </source>
</evidence>
<proteinExistence type="predicted"/>
<accession>E6MG40</accession>
<dbReference type="EMBL" id="AEQN01000016">
    <property type="protein sequence ID" value="EFV01580.1"/>
    <property type="molecule type" value="Genomic_DNA"/>
</dbReference>
<gene>
    <name evidence="1" type="ORF">HMP0721_0973</name>
</gene>
<dbReference type="InterPro" id="IPR013078">
    <property type="entry name" value="His_Pase_superF_clade-1"/>
</dbReference>
<organism evidence="1 2">
    <name type="scientific">Pseudoramibacter alactolyticus ATCC 23263</name>
    <dbReference type="NCBI Taxonomy" id="887929"/>
    <lineage>
        <taxon>Bacteria</taxon>
        <taxon>Bacillati</taxon>
        <taxon>Bacillota</taxon>
        <taxon>Clostridia</taxon>
        <taxon>Eubacteriales</taxon>
        <taxon>Eubacteriaceae</taxon>
        <taxon>Pseudoramibacter</taxon>
    </lineage>
</organism>
<reference evidence="1 2" key="1">
    <citation type="submission" date="2010-12" db="EMBL/GenBank/DDBJ databases">
        <authorList>
            <person name="Muzny D."/>
            <person name="Qin X."/>
            <person name="Deng J."/>
            <person name="Jiang H."/>
            <person name="Liu Y."/>
            <person name="Qu J."/>
            <person name="Song X.-Z."/>
            <person name="Zhang L."/>
            <person name="Thornton R."/>
            <person name="Coyle M."/>
            <person name="Francisco L."/>
            <person name="Jackson L."/>
            <person name="Javaid M."/>
            <person name="Korchina V."/>
            <person name="Kovar C."/>
            <person name="Mata R."/>
            <person name="Mathew T."/>
            <person name="Ngo R."/>
            <person name="Nguyen L."/>
            <person name="Nguyen N."/>
            <person name="Okwuonu G."/>
            <person name="Ongeri F."/>
            <person name="Pham C."/>
            <person name="Simmons D."/>
            <person name="Wilczek-Boney K."/>
            <person name="Hale W."/>
            <person name="Jakkamsetti A."/>
            <person name="Pham P."/>
            <person name="Ruth R."/>
            <person name="San Lucas F."/>
            <person name="Warren J."/>
            <person name="Zhang J."/>
            <person name="Zhao Z."/>
            <person name="Zhou C."/>
            <person name="Zhu D."/>
            <person name="Lee S."/>
            <person name="Bess C."/>
            <person name="Blankenburg K."/>
            <person name="Forbes L."/>
            <person name="Fu Q."/>
            <person name="Gubbala S."/>
            <person name="Hirani K."/>
            <person name="Jayaseelan J.C."/>
            <person name="Lara F."/>
            <person name="Munidasa M."/>
            <person name="Palculict T."/>
            <person name="Patil S."/>
            <person name="Pu L.-L."/>
            <person name="Saada N."/>
            <person name="Tang L."/>
            <person name="Weissenberger G."/>
            <person name="Zhu Y."/>
            <person name="Hemphill L."/>
            <person name="Shang Y."/>
            <person name="Youmans B."/>
            <person name="Ayvaz T."/>
            <person name="Ross M."/>
            <person name="Santibanez J."/>
            <person name="Aqrawi P."/>
            <person name="Gross S."/>
            <person name="Joshi V."/>
            <person name="Fowler G."/>
            <person name="Nazareth L."/>
            <person name="Reid J."/>
            <person name="Worley K."/>
            <person name="Petrosino J."/>
            <person name="Highlander S."/>
            <person name="Gibbs R."/>
        </authorList>
    </citation>
    <scope>NUCLEOTIDE SEQUENCE [LARGE SCALE GENOMIC DNA]</scope>
    <source>
        <strain evidence="1 2">ATCC 23263</strain>
    </source>
</reference>
<dbReference type="SUPFAM" id="SSF53254">
    <property type="entry name" value="Phosphoglycerate mutase-like"/>
    <property type="match status" value="1"/>
</dbReference>
<dbReference type="Proteomes" id="UP000004754">
    <property type="component" value="Unassembled WGS sequence"/>
</dbReference>
<dbReference type="Gene3D" id="3.40.50.1240">
    <property type="entry name" value="Phosphoglycerate mutase-like"/>
    <property type="match status" value="1"/>
</dbReference>